<comment type="caution">
    <text evidence="1">The sequence shown here is derived from an EMBL/GenBank/DDBJ whole genome shotgun (WGS) entry which is preliminary data.</text>
</comment>
<gene>
    <name evidence="1" type="ORF">GQ43DRAFT_306458</name>
</gene>
<dbReference type="OrthoDB" id="5986190at2759"/>
<evidence type="ECO:0000313" key="2">
    <source>
        <dbReference type="Proteomes" id="UP000799536"/>
    </source>
</evidence>
<dbReference type="AlphaFoldDB" id="A0A9P4MR48"/>
<organism evidence="1 2">
    <name type="scientific">Delitschia confertaspora ATCC 74209</name>
    <dbReference type="NCBI Taxonomy" id="1513339"/>
    <lineage>
        <taxon>Eukaryota</taxon>
        <taxon>Fungi</taxon>
        <taxon>Dikarya</taxon>
        <taxon>Ascomycota</taxon>
        <taxon>Pezizomycotina</taxon>
        <taxon>Dothideomycetes</taxon>
        <taxon>Pleosporomycetidae</taxon>
        <taxon>Pleosporales</taxon>
        <taxon>Delitschiaceae</taxon>
        <taxon>Delitschia</taxon>
    </lineage>
</organism>
<keyword evidence="2" id="KW-1185">Reference proteome</keyword>
<protein>
    <submittedName>
        <fullName evidence="1">Uncharacterized protein</fullName>
    </submittedName>
</protein>
<proteinExistence type="predicted"/>
<accession>A0A9P4MR48</accession>
<sequence>MTARTKQAVLQLVEKSDIIQIEIMHDNMPLAPIQAAAYIQKLVPRCLVRRYLEESHRSDKK</sequence>
<dbReference type="Proteomes" id="UP000799536">
    <property type="component" value="Unassembled WGS sequence"/>
</dbReference>
<reference evidence="1" key="1">
    <citation type="journal article" date="2020" name="Stud. Mycol.">
        <title>101 Dothideomycetes genomes: a test case for predicting lifestyles and emergence of pathogens.</title>
        <authorList>
            <person name="Haridas S."/>
            <person name="Albert R."/>
            <person name="Binder M."/>
            <person name="Bloem J."/>
            <person name="Labutti K."/>
            <person name="Salamov A."/>
            <person name="Andreopoulos B."/>
            <person name="Baker S."/>
            <person name="Barry K."/>
            <person name="Bills G."/>
            <person name="Bluhm B."/>
            <person name="Cannon C."/>
            <person name="Castanera R."/>
            <person name="Culley D."/>
            <person name="Daum C."/>
            <person name="Ezra D."/>
            <person name="Gonzalez J."/>
            <person name="Henrissat B."/>
            <person name="Kuo A."/>
            <person name="Liang C."/>
            <person name="Lipzen A."/>
            <person name="Lutzoni F."/>
            <person name="Magnuson J."/>
            <person name="Mondo S."/>
            <person name="Nolan M."/>
            <person name="Ohm R."/>
            <person name="Pangilinan J."/>
            <person name="Park H.-J."/>
            <person name="Ramirez L."/>
            <person name="Alfaro M."/>
            <person name="Sun H."/>
            <person name="Tritt A."/>
            <person name="Yoshinaga Y."/>
            <person name="Zwiers L.-H."/>
            <person name="Turgeon B."/>
            <person name="Goodwin S."/>
            <person name="Spatafora J."/>
            <person name="Crous P."/>
            <person name="Grigoriev I."/>
        </authorList>
    </citation>
    <scope>NUCLEOTIDE SEQUENCE</scope>
    <source>
        <strain evidence="1">ATCC 74209</strain>
    </source>
</reference>
<evidence type="ECO:0000313" key="1">
    <source>
        <dbReference type="EMBL" id="KAF2202569.1"/>
    </source>
</evidence>
<dbReference type="EMBL" id="ML993932">
    <property type="protein sequence ID" value="KAF2202569.1"/>
    <property type="molecule type" value="Genomic_DNA"/>
</dbReference>
<name>A0A9P4MR48_9PLEO</name>